<keyword evidence="3" id="KW-1185">Reference proteome</keyword>
<proteinExistence type="predicted"/>
<sequence>MKAKLFNLVMPMAVVALGLAGAFSTQAMSKSGSKSGAVQGYSHFSVANPCRAEIMCANTGVLACTANGFNLYAKADPSSSSDCAIPLTRN</sequence>
<feature type="signal peptide" evidence="1">
    <location>
        <begin position="1"/>
        <end position="27"/>
    </location>
</feature>
<evidence type="ECO:0000313" key="2">
    <source>
        <dbReference type="EMBL" id="SDJ28892.1"/>
    </source>
</evidence>
<evidence type="ECO:0000313" key="3">
    <source>
        <dbReference type="Proteomes" id="UP000199580"/>
    </source>
</evidence>
<feature type="chain" id="PRO_5011455611" description="NVEALA protein" evidence="1">
    <location>
        <begin position="28"/>
        <end position="90"/>
    </location>
</feature>
<organism evidence="2 3">
    <name type="scientific">Flavobacterium noncentrifugens</name>
    <dbReference type="NCBI Taxonomy" id="1128970"/>
    <lineage>
        <taxon>Bacteria</taxon>
        <taxon>Pseudomonadati</taxon>
        <taxon>Bacteroidota</taxon>
        <taxon>Flavobacteriia</taxon>
        <taxon>Flavobacteriales</taxon>
        <taxon>Flavobacteriaceae</taxon>
        <taxon>Flavobacterium</taxon>
    </lineage>
</organism>
<gene>
    <name evidence="2" type="ORF">SAMN04487935_0567</name>
</gene>
<name>A0A1G8SI10_9FLAO</name>
<reference evidence="2 3" key="1">
    <citation type="submission" date="2016-10" db="EMBL/GenBank/DDBJ databases">
        <authorList>
            <person name="de Groot N.N."/>
        </authorList>
    </citation>
    <scope>NUCLEOTIDE SEQUENCE [LARGE SCALE GENOMIC DNA]</scope>
    <source>
        <strain evidence="2 3">CGMCC 1.10076</strain>
    </source>
</reference>
<evidence type="ECO:0008006" key="4">
    <source>
        <dbReference type="Google" id="ProtNLM"/>
    </source>
</evidence>
<protein>
    <recommendedName>
        <fullName evidence="4">NVEALA protein</fullName>
    </recommendedName>
</protein>
<evidence type="ECO:0000256" key="1">
    <source>
        <dbReference type="SAM" id="SignalP"/>
    </source>
</evidence>
<dbReference type="OrthoDB" id="1371160at2"/>
<keyword evidence="1" id="KW-0732">Signal</keyword>
<accession>A0A1G8SI10</accession>
<dbReference type="EMBL" id="FNEZ01000001">
    <property type="protein sequence ID" value="SDJ28892.1"/>
    <property type="molecule type" value="Genomic_DNA"/>
</dbReference>
<dbReference type="Proteomes" id="UP000199580">
    <property type="component" value="Unassembled WGS sequence"/>
</dbReference>
<dbReference type="AlphaFoldDB" id="A0A1G8SI10"/>
<dbReference type="RefSeq" id="WP_091391745.1">
    <property type="nucleotide sequence ID" value="NZ_BKAI01000002.1"/>
</dbReference>